<dbReference type="GO" id="GO:0032259">
    <property type="term" value="P:methylation"/>
    <property type="evidence" value="ECO:0007669"/>
    <property type="project" value="UniProtKB-KW"/>
</dbReference>
<evidence type="ECO:0000256" key="4">
    <source>
        <dbReference type="PROSITE-ProRule" id="PRU00333"/>
    </source>
</evidence>
<dbReference type="Pfam" id="PF02574">
    <property type="entry name" value="S-methyl_trans"/>
    <property type="match status" value="1"/>
</dbReference>
<dbReference type="GO" id="GO:0008270">
    <property type="term" value="F:zinc ion binding"/>
    <property type="evidence" value="ECO:0007669"/>
    <property type="project" value="InterPro"/>
</dbReference>
<gene>
    <name evidence="6" type="ORF">A2729_01520</name>
</gene>
<dbReference type="GO" id="GO:0009086">
    <property type="term" value="P:methionine biosynthetic process"/>
    <property type="evidence" value="ECO:0007669"/>
    <property type="project" value="InterPro"/>
</dbReference>
<protein>
    <recommendedName>
        <fullName evidence="5">Hcy-binding domain-containing protein</fullName>
    </recommendedName>
</protein>
<proteinExistence type="predicted"/>
<dbReference type="Gene3D" id="3.20.20.330">
    <property type="entry name" value="Homocysteine-binding-like domain"/>
    <property type="match status" value="1"/>
</dbReference>
<dbReference type="InterPro" id="IPR017226">
    <property type="entry name" value="BHMT-like"/>
</dbReference>
<dbReference type="PROSITE" id="PS50970">
    <property type="entry name" value="HCY"/>
    <property type="match status" value="1"/>
</dbReference>
<evidence type="ECO:0000313" key="7">
    <source>
        <dbReference type="Proteomes" id="UP000178930"/>
    </source>
</evidence>
<feature type="binding site" evidence="3 4">
    <location>
        <position position="216"/>
    </location>
    <ligand>
        <name>Zn(2+)</name>
        <dbReference type="ChEBI" id="CHEBI:29105"/>
    </ligand>
</feature>
<dbReference type="SUPFAM" id="SSF82282">
    <property type="entry name" value="Homocysteine S-methyltransferase"/>
    <property type="match status" value="1"/>
</dbReference>
<dbReference type="InterPro" id="IPR036589">
    <property type="entry name" value="HCY_dom_sf"/>
</dbReference>
<dbReference type="GO" id="GO:0008168">
    <property type="term" value="F:methyltransferase activity"/>
    <property type="evidence" value="ECO:0007669"/>
    <property type="project" value="UniProtKB-UniRule"/>
</dbReference>
<dbReference type="PANTHER" id="PTHR11103">
    <property type="entry name" value="SLR1189 PROTEIN"/>
    <property type="match status" value="1"/>
</dbReference>
<dbReference type="AlphaFoldDB" id="A0A1G1XZR5"/>
<dbReference type="InterPro" id="IPR003726">
    <property type="entry name" value="HCY_dom"/>
</dbReference>
<evidence type="ECO:0000313" key="6">
    <source>
        <dbReference type="EMBL" id="OGY45040.1"/>
    </source>
</evidence>
<dbReference type="PIRSF" id="PIRSF037505">
    <property type="entry name" value="Betaine_HMT"/>
    <property type="match status" value="1"/>
</dbReference>
<feature type="binding site" evidence="4">
    <location>
        <position position="284"/>
    </location>
    <ligand>
        <name>Zn(2+)</name>
        <dbReference type="ChEBI" id="CHEBI:29105"/>
    </ligand>
</feature>
<evidence type="ECO:0000256" key="1">
    <source>
        <dbReference type="ARBA" id="ARBA00022603"/>
    </source>
</evidence>
<evidence type="ECO:0000256" key="2">
    <source>
        <dbReference type="ARBA" id="ARBA00022679"/>
    </source>
</evidence>
<evidence type="ECO:0000259" key="5">
    <source>
        <dbReference type="PROSITE" id="PS50970"/>
    </source>
</evidence>
<accession>A0A1G1XZR5</accession>
<feature type="domain" description="Hcy-binding" evidence="5">
    <location>
        <begin position="5"/>
        <end position="298"/>
    </location>
</feature>
<evidence type="ECO:0000256" key="3">
    <source>
        <dbReference type="PIRSR" id="PIRSR037505-2"/>
    </source>
</evidence>
<dbReference type="EMBL" id="MHIB01000007">
    <property type="protein sequence ID" value="OGY45040.1"/>
    <property type="molecule type" value="Genomic_DNA"/>
</dbReference>
<dbReference type="Proteomes" id="UP000178930">
    <property type="component" value="Unassembled WGS sequence"/>
</dbReference>
<comment type="cofactor">
    <cofactor evidence="3">
        <name>Zn(2+)</name>
        <dbReference type="ChEBI" id="CHEBI:29105"/>
    </cofactor>
    <text evidence="3">Binds 1 zinc ion per subunit.</text>
</comment>
<organism evidence="6 7">
    <name type="scientific">Candidatus Buchananbacteria bacterium RIFCSPHIGHO2_01_FULL_39_14</name>
    <dbReference type="NCBI Taxonomy" id="1797532"/>
    <lineage>
        <taxon>Bacteria</taxon>
        <taxon>Candidatus Buchananiibacteriota</taxon>
    </lineage>
</organism>
<keyword evidence="3 4" id="KW-0479">Metal-binding</keyword>
<keyword evidence="3 4" id="KW-0862">Zinc</keyword>
<keyword evidence="2 4" id="KW-0808">Transferase</keyword>
<dbReference type="STRING" id="1797532.A2729_01520"/>
<dbReference type="PANTHER" id="PTHR11103:SF18">
    <property type="entry name" value="SLR1189 PROTEIN"/>
    <property type="match status" value="1"/>
</dbReference>
<sequence>MSKIDNLIKKLNNHGVILMDGGTGTELQRRGVGTTLPLWSAQALLSSPQTVKEIHWDYILAGADIIKTNTFRTNRRTLAKASLGDKDFELTKLAIDLAREAVVEAKVSREIYIGGSQAPLEDCYEPKLVPDDQTALAEHRRWSKSLADGGVDFIFLETFNTIREAKVALQAAKETGLPVAISFIANQQGQLLSGEELADAVKAVEAFEPLAILINCMQPADISKVLPKLRAVTKLPIGAYGQGVGAPADDEGWSFSQQRNEVSQYCNHVGVWLKAGATLVGGCCGTNPAYIEAIKSLVSKQ</sequence>
<keyword evidence="1 4" id="KW-0489">Methyltransferase</keyword>
<comment type="caution">
    <text evidence="6">The sequence shown here is derived from an EMBL/GenBank/DDBJ whole genome shotgun (WGS) entry which is preliminary data.</text>
</comment>
<feature type="binding site" evidence="4">
    <location>
        <position position="283"/>
    </location>
    <ligand>
        <name>Zn(2+)</name>
        <dbReference type="ChEBI" id="CHEBI:29105"/>
    </ligand>
</feature>
<reference evidence="6 7" key="1">
    <citation type="journal article" date="2016" name="Nat. Commun.">
        <title>Thousands of microbial genomes shed light on interconnected biogeochemical processes in an aquifer system.</title>
        <authorList>
            <person name="Anantharaman K."/>
            <person name="Brown C.T."/>
            <person name="Hug L.A."/>
            <person name="Sharon I."/>
            <person name="Castelle C.J."/>
            <person name="Probst A.J."/>
            <person name="Thomas B.C."/>
            <person name="Singh A."/>
            <person name="Wilkins M.J."/>
            <person name="Karaoz U."/>
            <person name="Brodie E.L."/>
            <person name="Williams K.H."/>
            <person name="Hubbard S.S."/>
            <person name="Banfield J.F."/>
        </authorList>
    </citation>
    <scope>NUCLEOTIDE SEQUENCE [LARGE SCALE GENOMIC DNA]</scope>
</reference>
<name>A0A1G1XZR5_9BACT</name>